<dbReference type="EMBL" id="DRBC01000276">
    <property type="protein sequence ID" value="HDN85018.1"/>
    <property type="molecule type" value="Genomic_DNA"/>
</dbReference>
<comment type="caution">
    <text evidence="2">The sequence shown here is derived from an EMBL/GenBank/DDBJ whole genome shotgun (WGS) entry which is preliminary data.</text>
</comment>
<dbReference type="Proteomes" id="UP000267654">
    <property type="component" value="Unassembled WGS sequence"/>
</dbReference>
<dbReference type="Gene3D" id="3.40.10.10">
    <property type="entry name" value="DNA Methylphosphotriester Repair Domain"/>
    <property type="match status" value="1"/>
</dbReference>
<gene>
    <name evidence="2" type="ORF">DRI96_02745</name>
    <name evidence="1" type="ORF">ENG47_04610</name>
</gene>
<proteinExistence type="predicted"/>
<accession>A0A662DFE6</accession>
<protein>
    <submittedName>
        <fullName evidence="2">Uncharacterized protein</fullName>
    </submittedName>
</protein>
<dbReference type="Proteomes" id="UP000885660">
    <property type="component" value="Unassembled WGS sequence"/>
</dbReference>
<evidence type="ECO:0000313" key="3">
    <source>
        <dbReference type="Proteomes" id="UP000267654"/>
    </source>
</evidence>
<organism evidence="2 3">
    <name type="scientific">Aerophobetes bacterium</name>
    <dbReference type="NCBI Taxonomy" id="2030807"/>
    <lineage>
        <taxon>Bacteria</taxon>
        <taxon>Candidatus Aerophobota</taxon>
    </lineage>
</organism>
<dbReference type="InterPro" id="IPR035451">
    <property type="entry name" value="Ada-like_dom_sf"/>
</dbReference>
<name>A0A662DFE6_UNCAE</name>
<dbReference type="AlphaFoldDB" id="A0A662DFE6"/>
<evidence type="ECO:0000313" key="2">
    <source>
        <dbReference type="EMBL" id="RLE13598.1"/>
    </source>
</evidence>
<dbReference type="SUPFAM" id="SSF57884">
    <property type="entry name" value="Ada DNA repair protein, N-terminal domain (N-Ada 10)"/>
    <property type="match status" value="1"/>
</dbReference>
<sequence length="178" mass="20341">MIWRESGVPSIKVGGKYVPVKTLFLKDKWGQKKRFRVQTILNLKEKKPHYTPAWAQLARDSKGKIGAIVAGAHSSGWIRVGSSRETQPYIFVSLDALPKKVRKKLLVPLDYELIEEEGTILAKEKKEYPWYVGNLKSRLFHEAGCWQAKRIKSENKIIFKTKKEAFKAGYTPHKLCGG</sequence>
<reference evidence="1" key="2">
    <citation type="journal article" date="2020" name="mSystems">
        <title>Genome- and Community-Level Interaction Insights into Carbon Utilization and Element Cycling Functions of Hydrothermarchaeota in Hydrothermal Sediment.</title>
        <authorList>
            <person name="Zhou Z."/>
            <person name="Liu Y."/>
            <person name="Xu W."/>
            <person name="Pan J."/>
            <person name="Luo Z.H."/>
            <person name="Li M."/>
        </authorList>
    </citation>
    <scope>NUCLEOTIDE SEQUENCE [LARGE SCALE GENOMIC DNA]</scope>
    <source>
        <strain evidence="1">HyVt-219</strain>
    </source>
</reference>
<evidence type="ECO:0000313" key="1">
    <source>
        <dbReference type="EMBL" id="HDN85018.1"/>
    </source>
</evidence>
<dbReference type="EMBL" id="QMQB01000080">
    <property type="protein sequence ID" value="RLE13598.1"/>
    <property type="molecule type" value="Genomic_DNA"/>
</dbReference>
<reference evidence="2 3" key="1">
    <citation type="submission" date="2018-06" db="EMBL/GenBank/DDBJ databases">
        <title>Extensive metabolic versatility and redundancy in microbially diverse, dynamic hydrothermal sediments.</title>
        <authorList>
            <person name="Dombrowski N."/>
            <person name="Teske A."/>
            <person name="Baker B.J."/>
        </authorList>
    </citation>
    <scope>NUCLEOTIDE SEQUENCE [LARGE SCALE GENOMIC DNA]</scope>
    <source>
        <strain evidence="2">B19_G9</strain>
    </source>
</reference>